<evidence type="ECO:0000313" key="3">
    <source>
        <dbReference type="Proteomes" id="UP000049855"/>
    </source>
</evidence>
<organism evidence="2 3">
    <name type="scientific">Sporomusa ovata</name>
    <dbReference type="NCBI Taxonomy" id="2378"/>
    <lineage>
        <taxon>Bacteria</taxon>
        <taxon>Bacillati</taxon>
        <taxon>Bacillota</taxon>
        <taxon>Negativicutes</taxon>
        <taxon>Selenomonadales</taxon>
        <taxon>Sporomusaceae</taxon>
        <taxon>Sporomusa</taxon>
    </lineage>
</organism>
<reference evidence="3" key="1">
    <citation type="submission" date="2015-03" db="EMBL/GenBank/DDBJ databases">
        <authorList>
            <person name="Nijsse Bart"/>
        </authorList>
    </citation>
    <scope>NUCLEOTIDE SEQUENCE [LARGE SCALE GENOMIC DNA]</scope>
</reference>
<dbReference type="EMBL" id="CTRP01000010">
    <property type="protein sequence ID" value="CQR72308.1"/>
    <property type="molecule type" value="Genomic_DNA"/>
</dbReference>
<dbReference type="Proteomes" id="UP000049855">
    <property type="component" value="Unassembled WGS sequence"/>
</dbReference>
<gene>
    <name evidence="2" type="ORF">SpAn4DRAFT_2768</name>
</gene>
<dbReference type="AlphaFoldDB" id="A0A0U1KY13"/>
<proteinExistence type="predicted"/>
<keyword evidence="3" id="KW-1185">Reference proteome</keyword>
<dbReference type="Gene3D" id="1.10.30.50">
    <property type="match status" value="1"/>
</dbReference>
<dbReference type="SMART" id="SM00507">
    <property type="entry name" value="HNHc"/>
    <property type="match status" value="1"/>
</dbReference>
<name>A0A0U1KY13_9FIRM</name>
<evidence type="ECO:0000259" key="1">
    <source>
        <dbReference type="SMART" id="SM00507"/>
    </source>
</evidence>
<protein>
    <submittedName>
        <fullName evidence="2">Enzyme Degradation of DNA</fullName>
    </submittedName>
</protein>
<dbReference type="InterPro" id="IPR003615">
    <property type="entry name" value="HNH_nuc"/>
</dbReference>
<dbReference type="RefSeq" id="WP_021167032.1">
    <property type="nucleotide sequence ID" value="NZ_CTRP01000010.1"/>
</dbReference>
<evidence type="ECO:0000313" key="2">
    <source>
        <dbReference type="EMBL" id="CQR72308.1"/>
    </source>
</evidence>
<feature type="domain" description="HNH nuclease" evidence="1">
    <location>
        <begin position="194"/>
        <end position="250"/>
    </location>
</feature>
<dbReference type="CDD" id="cd00085">
    <property type="entry name" value="HNHc"/>
    <property type="match status" value="1"/>
</dbReference>
<sequence>MEESESYVYKKEVDWSLLHEGLTLPVENQVVFGRIMNRFLARGESKEITLYLNGKDYAAKLTNVNFSQRFRRVKDTLQIRYSRNSELAQALRGCFSNSYRFFVERRKLRLPDDRRIIRLTQDAMEYLAIYTTEYDDTYVLEPILVEDIFVLHKVVEKQSERVMEASFNYDVADENATIFASERIAKLRKLNKKIGDNLKLLYDYRCQICGRQIGEAYGSHIVEAHHIDYFVQSLNNDSQNQLIVCPNHHSIIHDTNPVFDRRRLLYLYPNGKQEGFALNLHLG</sequence>
<accession>A0A0U1KY13</accession>